<gene>
    <name evidence="3" type="ORF">GCM10007147_25020</name>
</gene>
<sequence length="362" mass="38373">MGPVSTPTPSLSWFVGGVTALLLTTACTPADAPSEASADPPGSLGQEREVQFTVGQDELHGTFTLPGPEAEAVPGALVISGSGPTDRDGNSDLRPDADTNLNFARLLADSGVATLRYDKIGSGETGIGDRDPEEPVEPEAFDQQAAAAYEFLVDQPEVDPERTLVLGHSEGALYALRMHELVPGSSPDVVLAAPPGERYLDIVDRQLTEQVRTAEATGNLDVIEARTLLSDARAARAALRADRAMPEELAPSLAGLYGPSNRETLAFLDELVPAELAADLPGATHSLVLWGEQDAQISREEIDGLMTGFDDGGGSVERVDLPGTDHVFREQDGDSTRPAVDEERPFSPDVAPALESFLDRVW</sequence>
<dbReference type="InterPro" id="IPR053145">
    <property type="entry name" value="AB_hydrolase_Est10"/>
</dbReference>
<dbReference type="Pfam" id="PF12697">
    <property type="entry name" value="Abhydrolase_6"/>
    <property type="match status" value="1"/>
</dbReference>
<feature type="compositionally biased region" description="Basic and acidic residues" evidence="1">
    <location>
        <begin position="328"/>
        <end position="346"/>
    </location>
</feature>
<dbReference type="Gene3D" id="3.40.50.1820">
    <property type="entry name" value="alpha/beta hydrolase"/>
    <property type="match status" value="1"/>
</dbReference>
<dbReference type="Proteomes" id="UP000654947">
    <property type="component" value="Unassembled WGS sequence"/>
</dbReference>
<feature type="region of interest" description="Disordered" evidence="1">
    <location>
        <begin position="328"/>
        <end position="348"/>
    </location>
</feature>
<name>A0A918XDU6_9ACTN</name>
<dbReference type="EMBL" id="BMXL01000011">
    <property type="protein sequence ID" value="GHD26721.1"/>
    <property type="molecule type" value="Genomic_DNA"/>
</dbReference>
<dbReference type="AlphaFoldDB" id="A0A918XDU6"/>
<dbReference type="InterPro" id="IPR000073">
    <property type="entry name" value="AB_hydrolase_1"/>
</dbReference>
<keyword evidence="3" id="KW-0378">Hydrolase</keyword>
<comment type="caution">
    <text evidence="3">The sequence shown here is derived from an EMBL/GenBank/DDBJ whole genome shotgun (WGS) entry which is preliminary data.</text>
</comment>
<dbReference type="PANTHER" id="PTHR43265:SF1">
    <property type="entry name" value="ESTERASE ESTD"/>
    <property type="match status" value="1"/>
</dbReference>
<dbReference type="SUPFAM" id="SSF53474">
    <property type="entry name" value="alpha/beta-Hydrolases"/>
    <property type="match status" value="1"/>
</dbReference>
<dbReference type="GO" id="GO:0052689">
    <property type="term" value="F:carboxylic ester hydrolase activity"/>
    <property type="evidence" value="ECO:0007669"/>
    <property type="project" value="TreeGrafter"/>
</dbReference>
<keyword evidence="4" id="KW-1185">Reference proteome</keyword>
<evidence type="ECO:0000256" key="1">
    <source>
        <dbReference type="SAM" id="MobiDB-lite"/>
    </source>
</evidence>
<dbReference type="PANTHER" id="PTHR43265">
    <property type="entry name" value="ESTERASE ESTD"/>
    <property type="match status" value="1"/>
</dbReference>
<organism evidence="3 4">
    <name type="scientific">Nocardiopsis kunsanensis</name>
    <dbReference type="NCBI Taxonomy" id="141693"/>
    <lineage>
        <taxon>Bacteria</taxon>
        <taxon>Bacillati</taxon>
        <taxon>Actinomycetota</taxon>
        <taxon>Actinomycetes</taxon>
        <taxon>Streptosporangiales</taxon>
        <taxon>Nocardiopsidaceae</taxon>
        <taxon>Nocardiopsis</taxon>
    </lineage>
</organism>
<evidence type="ECO:0000313" key="3">
    <source>
        <dbReference type="EMBL" id="GHD26721.1"/>
    </source>
</evidence>
<reference evidence="3 4" key="1">
    <citation type="journal article" date="2014" name="Int. J. Syst. Evol. Microbiol.">
        <title>Complete genome sequence of Corynebacterium casei LMG S-19264T (=DSM 44701T), isolated from a smear-ripened cheese.</title>
        <authorList>
            <consortium name="US DOE Joint Genome Institute (JGI-PGF)"/>
            <person name="Walter F."/>
            <person name="Albersmeier A."/>
            <person name="Kalinowski J."/>
            <person name="Ruckert C."/>
        </authorList>
    </citation>
    <scope>NUCLEOTIDE SEQUENCE [LARGE SCALE GENOMIC DNA]</scope>
    <source>
        <strain evidence="3 4">KCTC 19473</strain>
    </source>
</reference>
<feature type="domain" description="AB hydrolase-1" evidence="2">
    <location>
        <begin position="103"/>
        <end position="330"/>
    </location>
</feature>
<accession>A0A918XDU6</accession>
<dbReference type="RefSeq" id="WP_017576605.1">
    <property type="nucleotide sequence ID" value="NZ_BMXL01000011.1"/>
</dbReference>
<dbReference type="InterPro" id="IPR029058">
    <property type="entry name" value="AB_hydrolase_fold"/>
</dbReference>
<protein>
    <submittedName>
        <fullName evidence="3">Alpha/beta hydrolase</fullName>
    </submittedName>
</protein>
<evidence type="ECO:0000259" key="2">
    <source>
        <dbReference type="Pfam" id="PF12697"/>
    </source>
</evidence>
<proteinExistence type="predicted"/>
<evidence type="ECO:0000313" key="4">
    <source>
        <dbReference type="Proteomes" id="UP000654947"/>
    </source>
</evidence>